<dbReference type="SUPFAM" id="SSF54495">
    <property type="entry name" value="UBC-like"/>
    <property type="match status" value="1"/>
</dbReference>
<reference evidence="2" key="1">
    <citation type="submission" date="2020-06" db="EMBL/GenBank/DDBJ databases">
        <title>Draft genome of Bugula neritina, a colonial animal packing powerful symbionts and potential medicines.</title>
        <authorList>
            <person name="Rayko M."/>
        </authorList>
    </citation>
    <scope>NUCLEOTIDE SEQUENCE [LARGE SCALE GENOMIC DNA]</scope>
    <source>
        <strain evidence="2">Kwan_BN1</strain>
    </source>
</reference>
<protein>
    <recommendedName>
        <fullName evidence="1">UBC core domain-containing protein</fullName>
    </recommendedName>
</protein>
<gene>
    <name evidence="2" type="ORF">EB796_022110</name>
</gene>
<organism evidence="2 3">
    <name type="scientific">Bugula neritina</name>
    <name type="common">Brown bryozoan</name>
    <name type="synonym">Sertularia neritina</name>
    <dbReference type="NCBI Taxonomy" id="10212"/>
    <lineage>
        <taxon>Eukaryota</taxon>
        <taxon>Metazoa</taxon>
        <taxon>Spiralia</taxon>
        <taxon>Lophotrochozoa</taxon>
        <taxon>Bryozoa</taxon>
        <taxon>Gymnolaemata</taxon>
        <taxon>Cheilostomatida</taxon>
        <taxon>Flustrina</taxon>
        <taxon>Buguloidea</taxon>
        <taxon>Bugulidae</taxon>
        <taxon>Bugula</taxon>
    </lineage>
</organism>
<accession>A0A7J7J1M7</accession>
<sequence length="227" mass="26072">MLTSKHKNTDLKRVHKDFKSLVDGLDQTFDGQVILAEDAFNFEELTLSFTLRPNEGIYKDCEVEFLAELTDYPDVVPNVRIMTDILHPNINAGTFRAGYGDVCLNILDEWESDFEDSYKGLEILVQGLLFLFYEPNIEDSLSPYTMFASLEELAEAVDLTKYGTEAKTGDLECEPWETVQFSNIYRGPETKLNEVTEILLTCHLLNKVKSSRMKLIIWNLWRIQPAL</sequence>
<dbReference type="AlphaFoldDB" id="A0A7J7J1M7"/>
<dbReference type="Proteomes" id="UP000593567">
    <property type="component" value="Unassembled WGS sequence"/>
</dbReference>
<name>A0A7J7J1M7_BUGNE</name>
<dbReference type="Pfam" id="PF00179">
    <property type="entry name" value="UQ_con"/>
    <property type="match status" value="1"/>
</dbReference>
<dbReference type="InterPro" id="IPR000608">
    <property type="entry name" value="UBC"/>
</dbReference>
<proteinExistence type="predicted"/>
<evidence type="ECO:0000313" key="2">
    <source>
        <dbReference type="EMBL" id="KAF6019584.1"/>
    </source>
</evidence>
<comment type="caution">
    <text evidence="2">The sequence shown here is derived from an EMBL/GenBank/DDBJ whole genome shotgun (WGS) entry which is preliminary data.</text>
</comment>
<dbReference type="EMBL" id="VXIV02003219">
    <property type="protein sequence ID" value="KAF6019584.1"/>
    <property type="molecule type" value="Genomic_DNA"/>
</dbReference>
<evidence type="ECO:0000313" key="3">
    <source>
        <dbReference type="Proteomes" id="UP000593567"/>
    </source>
</evidence>
<dbReference type="CDD" id="cd23794">
    <property type="entry name" value="UBCc_UBE2F_UBE2M"/>
    <property type="match status" value="1"/>
</dbReference>
<dbReference type="PROSITE" id="PS50127">
    <property type="entry name" value="UBC_2"/>
    <property type="match status" value="1"/>
</dbReference>
<dbReference type="OrthoDB" id="9978460at2759"/>
<dbReference type="InterPro" id="IPR016135">
    <property type="entry name" value="UBQ-conjugating_enzyme/RWD"/>
</dbReference>
<keyword evidence="3" id="KW-1185">Reference proteome</keyword>
<dbReference type="Gene3D" id="3.10.110.10">
    <property type="entry name" value="Ubiquitin Conjugating Enzyme"/>
    <property type="match status" value="1"/>
</dbReference>
<feature type="domain" description="UBC core" evidence="1">
    <location>
        <begin position="9"/>
        <end position="169"/>
    </location>
</feature>
<evidence type="ECO:0000259" key="1">
    <source>
        <dbReference type="PROSITE" id="PS50127"/>
    </source>
</evidence>